<evidence type="ECO:0000313" key="5">
    <source>
        <dbReference type="EMBL" id="KAK9910762.1"/>
    </source>
</evidence>
<accession>A0AAW1VVB2</accession>
<dbReference type="AlphaFoldDB" id="A0AAW1VVB2"/>
<dbReference type="Proteomes" id="UP001457282">
    <property type="component" value="Unassembled WGS sequence"/>
</dbReference>
<dbReference type="EMBL" id="JBEDUW010000007">
    <property type="protein sequence ID" value="KAK9910762.1"/>
    <property type="molecule type" value="Genomic_DNA"/>
</dbReference>
<evidence type="ECO:0000313" key="6">
    <source>
        <dbReference type="Proteomes" id="UP001457282"/>
    </source>
</evidence>
<sequence>MEEEKGPVCVTGGTGFIGSWLVMKLLQHGYTVRATVRSDPECNRDISYLTSLPRASEKLHIFNGDLHHPESFNAAIEGCIGVFHVAHPMPDKELDEESVTKQSVEGTLGILKACLNAKTVKKVVYTSSAATVAYSGNNKEMVDESSWSDIEYHKSLEMFRTSSYVAAKTKTEQAALKFAEENGLELVTLIPPFVLGGFICKDLPGSVKLILSMIVGNATIFPHLHKLSLVHVDDLVSAHIFLYENSNARAGRYICSSTPTSIEEMHRFLSAKYPEFHIPIAQPLKEAYKMSGYSSKKLLNTGFEFKHGLNDILDEAIQSCREKGFLENLFGKIDT</sequence>
<name>A0AAW1VVB2_RUBAR</name>
<comment type="similarity">
    <text evidence="3">Belongs to the NAD(P)-dependent epimerase/dehydratase family. Dihydroflavonol-4-reductase subfamily.</text>
</comment>
<dbReference type="GO" id="GO:0016616">
    <property type="term" value="F:oxidoreductase activity, acting on the CH-OH group of donors, NAD or NADP as acceptor"/>
    <property type="evidence" value="ECO:0007669"/>
    <property type="project" value="TreeGrafter"/>
</dbReference>
<reference evidence="5 6" key="1">
    <citation type="journal article" date="2023" name="G3 (Bethesda)">
        <title>A chromosome-length genome assembly and annotation of blackberry (Rubus argutus, cv. 'Hillquist').</title>
        <authorList>
            <person name="Bruna T."/>
            <person name="Aryal R."/>
            <person name="Dudchenko O."/>
            <person name="Sargent D.J."/>
            <person name="Mead D."/>
            <person name="Buti M."/>
            <person name="Cavallini A."/>
            <person name="Hytonen T."/>
            <person name="Andres J."/>
            <person name="Pham M."/>
            <person name="Weisz D."/>
            <person name="Mascagni F."/>
            <person name="Usai G."/>
            <person name="Natali L."/>
            <person name="Bassil N."/>
            <person name="Fernandez G.E."/>
            <person name="Lomsadze A."/>
            <person name="Armour M."/>
            <person name="Olukolu B."/>
            <person name="Poorten T."/>
            <person name="Britton C."/>
            <person name="Davik J."/>
            <person name="Ashrafi H."/>
            <person name="Aiden E.L."/>
            <person name="Borodovsky M."/>
            <person name="Worthington M."/>
        </authorList>
    </citation>
    <scope>NUCLEOTIDE SEQUENCE [LARGE SCALE GENOMIC DNA]</scope>
    <source>
        <strain evidence="5">PI 553951</strain>
    </source>
</reference>
<protein>
    <recommendedName>
        <fullName evidence="4">NAD-dependent epimerase/dehydratase domain-containing protein</fullName>
    </recommendedName>
</protein>
<proteinExistence type="inferred from homology"/>
<dbReference type="CDD" id="cd08958">
    <property type="entry name" value="FR_SDR_e"/>
    <property type="match status" value="1"/>
</dbReference>
<evidence type="ECO:0000259" key="4">
    <source>
        <dbReference type="Pfam" id="PF01370"/>
    </source>
</evidence>
<organism evidence="5 6">
    <name type="scientific">Rubus argutus</name>
    <name type="common">Southern blackberry</name>
    <dbReference type="NCBI Taxonomy" id="59490"/>
    <lineage>
        <taxon>Eukaryota</taxon>
        <taxon>Viridiplantae</taxon>
        <taxon>Streptophyta</taxon>
        <taxon>Embryophyta</taxon>
        <taxon>Tracheophyta</taxon>
        <taxon>Spermatophyta</taxon>
        <taxon>Magnoliopsida</taxon>
        <taxon>eudicotyledons</taxon>
        <taxon>Gunneridae</taxon>
        <taxon>Pentapetalae</taxon>
        <taxon>rosids</taxon>
        <taxon>fabids</taxon>
        <taxon>Rosales</taxon>
        <taxon>Rosaceae</taxon>
        <taxon>Rosoideae</taxon>
        <taxon>Rosoideae incertae sedis</taxon>
        <taxon>Rubus</taxon>
    </lineage>
</organism>
<keyword evidence="6" id="KW-1185">Reference proteome</keyword>
<dbReference type="PANTHER" id="PTHR10366">
    <property type="entry name" value="NAD DEPENDENT EPIMERASE/DEHYDRATASE"/>
    <property type="match status" value="1"/>
</dbReference>
<evidence type="ECO:0000256" key="3">
    <source>
        <dbReference type="ARBA" id="ARBA00023445"/>
    </source>
</evidence>
<dbReference type="SUPFAM" id="SSF51735">
    <property type="entry name" value="NAD(P)-binding Rossmann-fold domains"/>
    <property type="match status" value="1"/>
</dbReference>
<dbReference type="InterPro" id="IPR050425">
    <property type="entry name" value="NAD(P)_dehydrat-like"/>
</dbReference>
<feature type="domain" description="NAD-dependent epimerase/dehydratase" evidence="4">
    <location>
        <begin position="8"/>
        <end position="248"/>
    </location>
</feature>
<dbReference type="Pfam" id="PF01370">
    <property type="entry name" value="Epimerase"/>
    <property type="match status" value="1"/>
</dbReference>
<dbReference type="Gene3D" id="3.40.50.720">
    <property type="entry name" value="NAD(P)-binding Rossmann-like Domain"/>
    <property type="match status" value="1"/>
</dbReference>
<keyword evidence="2" id="KW-0560">Oxidoreductase</keyword>
<keyword evidence="1" id="KW-0521">NADP</keyword>
<evidence type="ECO:0000256" key="1">
    <source>
        <dbReference type="ARBA" id="ARBA00022857"/>
    </source>
</evidence>
<dbReference type="InterPro" id="IPR036291">
    <property type="entry name" value="NAD(P)-bd_dom_sf"/>
</dbReference>
<dbReference type="PANTHER" id="PTHR10366:SF611">
    <property type="entry name" value="NAD-DEPENDENT EPIMERASE_DEHYDRATASE DOMAIN-CONTAINING PROTEIN"/>
    <property type="match status" value="1"/>
</dbReference>
<dbReference type="FunFam" id="3.40.50.720:FF:000085">
    <property type="entry name" value="Dihydroflavonol reductase"/>
    <property type="match status" value="1"/>
</dbReference>
<evidence type="ECO:0000256" key="2">
    <source>
        <dbReference type="ARBA" id="ARBA00023002"/>
    </source>
</evidence>
<dbReference type="InterPro" id="IPR001509">
    <property type="entry name" value="Epimerase_deHydtase"/>
</dbReference>
<gene>
    <name evidence="5" type="ORF">M0R45_034708</name>
</gene>
<comment type="caution">
    <text evidence="5">The sequence shown here is derived from an EMBL/GenBank/DDBJ whole genome shotgun (WGS) entry which is preliminary data.</text>
</comment>